<keyword evidence="5" id="KW-1185">Reference proteome</keyword>
<accession>A0A8J6AVU6</accession>
<comment type="subcellular location">
    <subcellularLocation>
        <location evidence="1 2">Nucleus</location>
    </subcellularLocation>
</comment>
<evidence type="ECO:0000313" key="5">
    <source>
        <dbReference type="Proteomes" id="UP000717585"/>
    </source>
</evidence>
<keyword evidence="1 2" id="KW-0238">DNA-binding</keyword>
<keyword evidence="1 2" id="KW-0371">Homeobox</keyword>
<evidence type="ECO:0000313" key="4">
    <source>
        <dbReference type="EMBL" id="KAG9392835.1"/>
    </source>
</evidence>
<evidence type="ECO:0000259" key="3">
    <source>
        <dbReference type="PROSITE" id="PS50071"/>
    </source>
</evidence>
<dbReference type="PROSITE" id="PS50071">
    <property type="entry name" value="HOMEOBOX_2"/>
    <property type="match status" value="1"/>
</dbReference>
<dbReference type="SMART" id="SM00389">
    <property type="entry name" value="HOX"/>
    <property type="match status" value="1"/>
</dbReference>
<name>A0A8J6AVU6_9EUKA</name>
<evidence type="ECO:0000256" key="1">
    <source>
        <dbReference type="PROSITE-ProRule" id="PRU00108"/>
    </source>
</evidence>
<dbReference type="InterPro" id="IPR009057">
    <property type="entry name" value="Homeodomain-like_sf"/>
</dbReference>
<dbReference type="InterPro" id="IPR001356">
    <property type="entry name" value="HD"/>
</dbReference>
<comment type="caution">
    <text evidence="4">The sequence shown here is derived from an EMBL/GenBank/DDBJ whole genome shotgun (WGS) entry which is preliminary data.</text>
</comment>
<dbReference type="Proteomes" id="UP000717585">
    <property type="component" value="Unassembled WGS sequence"/>
</dbReference>
<dbReference type="GO" id="GO:0003677">
    <property type="term" value="F:DNA binding"/>
    <property type="evidence" value="ECO:0007669"/>
    <property type="project" value="UniProtKB-UniRule"/>
</dbReference>
<evidence type="ECO:0000256" key="2">
    <source>
        <dbReference type="RuleBase" id="RU000682"/>
    </source>
</evidence>
<dbReference type="AlphaFoldDB" id="A0A8J6AVU6"/>
<sequence length="212" mass="23155">MHCSAAILSSPNTDSAHLTEYLAASSYPASEESDFDDSFHTIPVVQPVGVISPVISPRIPLPKPKTPKTRKTAIVKPAKKTPVIKGRRGRSFSPMQYSALVMCFKANTYPSHDELLLISRFTGLDLIKTRTWYQNARVRGASEVGVVDLPVTAEQIMTGSVTSVDDLAESRNHAVSAQHSALPAEVVELYYEGKLDTLLVALGKPEATFRKF</sequence>
<feature type="domain" description="Homeobox" evidence="3">
    <location>
        <begin position="83"/>
        <end position="143"/>
    </location>
</feature>
<feature type="DNA-binding region" description="Homeobox" evidence="1">
    <location>
        <begin position="85"/>
        <end position="144"/>
    </location>
</feature>
<proteinExistence type="predicted"/>
<dbReference type="GO" id="GO:0005634">
    <property type="term" value="C:nucleus"/>
    <property type="evidence" value="ECO:0007669"/>
    <property type="project" value="UniProtKB-SubCell"/>
</dbReference>
<keyword evidence="1 2" id="KW-0539">Nucleus</keyword>
<dbReference type="Pfam" id="PF00046">
    <property type="entry name" value="Homeodomain"/>
    <property type="match status" value="1"/>
</dbReference>
<reference evidence="4" key="1">
    <citation type="submission" date="2021-05" db="EMBL/GenBank/DDBJ databases">
        <title>A free-living protist that lacks canonical eukaryotic 1 DNA replication and segregation systems.</title>
        <authorList>
            <person name="Salas-Leiva D.E."/>
            <person name="Tromer E.C."/>
            <person name="Curtis B.A."/>
            <person name="Jerlstrom-Hultqvist J."/>
            <person name="Kolisko M."/>
            <person name="Yi Z."/>
            <person name="Salas-Leiva J.S."/>
            <person name="Gallot-Lavallee L."/>
            <person name="Kops G.J.P.L."/>
            <person name="Archibald J.M."/>
            <person name="Simpson A.G.B."/>
            <person name="Roger A.J."/>
        </authorList>
    </citation>
    <scope>NUCLEOTIDE SEQUENCE</scope>
    <source>
        <strain evidence="4">BICM</strain>
    </source>
</reference>
<protein>
    <submittedName>
        <fullName evidence="4">Homeobox domain</fullName>
    </submittedName>
</protein>
<dbReference type="CDD" id="cd00086">
    <property type="entry name" value="homeodomain"/>
    <property type="match status" value="1"/>
</dbReference>
<dbReference type="EMBL" id="JAHDYR010000031">
    <property type="protein sequence ID" value="KAG9392835.1"/>
    <property type="molecule type" value="Genomic_DNA"/>
</dbReference>
<gene>
    <name evidence="4" type="ORF">J8273_5768</name>
</gene>
<dbReference type="SUPFAM" id="SSF46689">
    <property type="entry name" value="Homeodomain-like"/>
    <property type="match status" value="1"/>
</dbReference>
<dbReference type="Gene3D" id="1.10.10.60">
    <property type="entry name" value="Homeodomain-like"/>
    <property type="match status" value="1"/>
</dbReference>
<organism evidence="4 5">
    <name type="scientific">Carpediemonas membranifera</name>
    <dbReference type="NCBI Taxonomy" id="201153"/>
    <lineage>
        <taxon>Eukaryota</taxon>
        <taxon>Metamonada</taxon>
        <taxon>Carpediemonas-like organisms</taxon>
        <taxon>Carpediemonas</taxon>
    </lineage>
</organism>